<evidence type="ECO:0000256" key="1">
    <source>
        <dbReference type="SAM" id="Phobius"/>
    </source>
</evidence>
<proteinExistence type="predicted"/>
<dbReference type="Proteomes" id="UP000655830">
    <property type="component" value="Unassembled WGS sequence"/>
</dbReference>
<keyword evidence="3" id="KW-0326">Glycosidase</keyword>
<reference evidence="3" key="1">
    <citation type="submission" date="2020-08" db="EMBL/GenBank/DDBJ databases">
        <title>Genome public.</title>
        <authorList>
            <person name="Liu C."/>
            <person name="Sun Q."/>
        </authorList>
    </citation>
    <scope>NUCLEOTIDE SEQUENCE</scope>
    <source>
        <strain evidence="3">NSJ-12</strain>
    </source>
</reference>
<evidence type="ECO:0000259" key="2">
    <source>
        <dbReference type="Pfam" id="PF09992"/>
    </source>
</evidence>
<dbReference type="GO" id="GO:0016798">
    <property type="term" value="F:hydrolase activity, acting on glycosyl bonds"/>
    <property type="evidence" value="ECO:0007669"/>
    <property type="project" value="UniProtKB-KW"/>
</dbReference>
<evidence type="ECO:0000313" key="4">
    <source>
        <dbReference type="Proteomes" id="UP000655830"/>
    </source>
</evidence>
<dbReference type="PANTHER" id="PTHR40446:SF2">
    <property type="entry name" value="N-ACETYLGLUCOSAMINE-1-PHOSPHODIESTER ALPHA-N-ACETYLGLUCOSAMINIDASE"/>
    <property type="match status" value="1"/>
</dbReference>
<keyword evidence="1" id="KW-1133">Transmembrane helix</keyword>
<sequence>MLRNSKPRYKKNVKKKKTLLGLFLKSCIYTFLGLILTGIASFYIFIVSGWIKPTQELWVTTAMTTLNHKWLATAFIKEETIEDIMKRNQVDDSGYETSTDLVEIPISSKDETASSNTETPKEDYIDEGYTKLEEGIYVKDVSGGTWKGKLMLISDPSRVTLAQTRYQFERGDLVKTMVQTHNARAGINAGGFVDGPNYDSNGGTPAGLLIVNNELIQSNGNMKHSVIGFNQDNVLVLGKMTKQEALDANLRDAVDFRPFLIVNGEKTIKEGTGGWGIAPRTAIGQRKTGEVLFLCIDGRQPGHSLGTDLDVLQNTLYDAGCINAAMLDGGSSTVMYYKDDYVNKPSLGHERYINNAWIIK</sequence>
<keyword evidence="1" id="KW-0472">Membrane</keyword>
<keyword evidence="1" id="KW-0812">Transmembrane</keyword>
<feature type="transmembrane region" description="Helical" evidence="1">
    <location>
        <begin position="20"/>
        <end position="46"/>
    </location>
</feature>
<dbReference type="RefSeq" id="WP_249331148.1">
    <property type="nucleotide sequence ID" value="NZ_JACRSY010000001.1"/>
</dbReference>
<dbReference type="AlphaFoldDB" id="A0A926EGA7"/>
<dbReference type="InterPro" id="IPR018711">
    <property type="entry name" value="NAGPA"/>
</dbReference>
<gene>
    <name evidence="3" type="ORF">H8718_00690</name>
</gene>
<keyword evidence="3" id="KW-0378">Hydrolase</keyword>
<dbReference type="EMBL" id="JACRSY010000001">
    <property type="protein sequence ID" value="MBC8578055.1"/>
    <property type="molecule type" value="Genomic_DNA"/>
</dbReference>
<organism evidence="3 4">
    <name type="scientific">Zhenhengia yiwuensis</name>
    <dbReference type="NCBI Taxonomy" id="2763666"/>
    <lineage>
        <taxon>Bacteria</taxon>
        <taxon>Bacillati</taxon>
        <taxon>Bacillota</taxon>
        <taxon>Clostridia</taxon>
        <taxon>Lachnospirales</taxon>
        <taxon>Lachnospiraceae</taxon>
        <taxon>Zhenhengia</taxon>
    </lineage>
</organism>
<dbReference type="PANTHER" id="PTHR40446">
    <property type="entry name" value="N-ACETYLGLUCOSAMINE-1-PHOSPHODIESTER ALPHA-N-ACETYLGLUCOSAMINIDASE"/>
    <property type="match status" value="1"/>
</dbReference>
<evidence type="ECO:0000313" key="3">
    <source>
        <dbReference type="EMBL" id="MBC8578055.1"/>
    </source>
</evidence>
<comment type="caution">
    <text evidence="3">The sequence shown here is derived from an EMBL/GenBank/DDBJ whole genome shotgun (WGS) entry which is preliminary data.</text>
</comment>
<dbReference type="Pfam" id="PF09992">
    <property type="entry name" value="NAGPA"/>
    <property type="match status" value="1"/>
</dbReference>
<feature type="domain" description="Phosphodiester glycosidase" evidence="2">
    <location>
        <begin position="182"/>
        <end position="359"/>
    </location>
</feature>
<keyword evidence="4" id="KW-1185">Reference proteome</keyword>
<accession>A0A926EGA7</accession>
<name>A0A926EGA7_9FIRM</name>
<protein>
    <submittedName>
        <fullName evidence="3">Phosphodiester glycosidase family protein</fullName>
    </submittedName>
</protein>